<comment type="caution">
    <text evidence="9">The sequence shown here is derived from an EMBL/GenBank/DDBJ whole genome shotgun (WGS) entry which is preliminary data.</text>
</comment>
<comment type="similarity">
    <text evidence="7">Belongs to the ABC transporter superfamily. Spermidine/putrescine importer (TC 3.A.1.11.1) family.</text>
</comment>
<dbReference type="InterPro" id="IPR013611">
    <property type="entry name" value="Transp-assoc_OB_typ2"/>
</dbReference>
<dbReference type="Pfam" id="PF08402">
    <property type="entry name" value="TOBE_2"/>
    <property type="match status" value="1"/>
</dbReference>
<dbReference type="Gene3D" id="2.40.50.100">
    <property type="match status" value="1"/>
</dbReference>
<evidence type="ECO:0000256" key="2">
    <source>
        <dbReference type="ARBA" id="ARBA00022475"/>
    </source>
</evidence>
<keyword evidence="2 7" id="KW-1003">Cell membrane</keyword>
<dbReference type="GO" id="GO:0043190">
    <property type="term" value="C:ATP-binding cassette (ABC) transporter complex"/>
    <property type="evidence" value="ECO:0007669"/>
    <property type="project" value="InterPro"/>
</dbReference>
<comment type="subunit">
    <text evidence="7">The complex is composed of two ATP-binding proteins (PotA), two transmembrane proteins (PotB and PotC) and a solute-binding protein (PotD).</text>
</comment>
<evidence type="ECO:0000256" key="4">
    <source>
        <dbReference type="ARBA" id="ARBA00022840"/>
    </source>
</evidence>
<keyword evidence="5 7" id="KW-1278">Translocase</keyword>
<dbReference type="InterPro" id="IPR050093">
    <property type="entry name" value="ABC_SmlMolc_Importer"/>
</dbReference>
<dbReference type="GO" id="GO:0015417">
    <property type="term" value="F:ABC-type polyamine transporter activity"/>
    <property type="evidence" value="ECO:0007669"/>
    <property type="project" value="UniProtKB-EC"/>
</dbReference>
<dbReference type="Gene3D" id="2.40.50.140">
    <property type="entry name" value="Nucleic acid-binding proteins"/>
    <property type="match status" value="1"/>
</dbReference>
<keyword evidence="4 7" id="KW-0067">ATP-binding</keyword>
<evidence type="ECO:0000256" key="1">
    <source>
        <dbReference type="ARBA" id="ARBA00022448"/>
    </source>
</evidence>
<dbReference type="FunFam" id="3.40.50.300:FF:000042">
    <property type="entry name" value="Maltose/maltodextrin ABC transporter, ATP-binding protein"/>
    <property type="match status" value="1"/>
</dbReference>
<dbReference type="AlphaFoldDB" id="A0A074JFZ5"/>
<keyword evidence="3 7" id="KW-0547">Nucleotide-binding</keyword>
<evidence type="ECO:0000256" key="6">
    <source>
        <dbReference type="ARBA" id="ARBA00023136"/>
    </source>
</evidence>
<keyword evidence="1 7" id="KW-0813">Transport</keyword>
<dbReference type="STRING" id="1353537.TP2_15445"/>
<dbReference type="EMBL" id="AUND01000002">
    <property type="protein sequence ID" value="KEO55434.1"/>
    <property type="molecule type" value="Genomic_DNA"/>
</dbReference>
<evidence type="ECO:0000313" key="10">
    <source>
        <dbReference type="Proteomes" id="UP000027432"/>
    </source>
</evidence>
<dbReference type="InterPro" id="IPR027417">
    <property type="entry name" value="P-loop_NTPase"/>
</dbReference>
<dbReference type="EC" id="7.6.2.11" evidence="7"/>
<dbReference type="GO" id="GO:0016887">
    <property type="term" value="F:ATP hydrolysis activity"/>
    <property type="evidence" value="ECO:0007669"/>
    <property type="project" value="InterPro"/>
</dbReference>
<dbReference type="NCBIfam" id="TIGR01187">
    <property type="entry name" value="potA"/>
    <property type="match status" value="1"/>
</dbReference>
<dbReference type="Proteomes" id="UP000027432">
    <property type="component" value="Unassembled WGS sequence"/>
</dbReference>
<proteinExistence type="inferred from homology"/>
<evidence type="ECO:0000256" key="3">
    <source>
        <dbReference type="ARBA" id="ARBA00022741"/>
    </source>
</evidence>
<dbReference type="PANTHER" id="PTHR42781">
    <property type="entry name" value="SPERMIDINE/PUTRESCINE IMPORT ATP-BINDING PROTEIN POTA"/>
    <property type="match status" value="1"/>
</dbReference>
<comment type="function">
    <text evidence="7">Part of the ABC transporter complex PotABCD involved in spermidine/putrescine import. Responsible for energy coupling to the transport system.</text>
</comment>
<dbReference type="InterPro" id="IPR003439">
    <property type="entry name" value="ABC_transporter-like_ATP-bd"/>
</dbReference>
<accession>A0A074JFZ5</accession>
<comment type="catalytic activity">
    <reaction evidence="7">
        <text>ATP + H2O + polyamine-[polyamine-binding protein]Side 1 = ADP + phosphate + polyamineSide 2 + [polyamine-binding protein]Side 1.</text>
        <dbReference type="EC" id="7.6.2.11"/>
    </reaction>
</comment>
<dbReference type="RefSeq" id="WP_038073650.1">
    <property type="nucleotide sequence ID" value="NZ_AUND01000002.1"/>
</dbReference>
<dbReference type="InterPro" id="IPR017871">
    <property type="entry name" value="ABC_transporter-like_CS"/>
</dbReference>
<dbReference type="eggNOG" id="COG3842">
    <property type="taxonomic scope" value="Bacteria"/>
</dbReference>
<feature type="domain" description="ABC transporter" evidence="8">
    <location>
        <begin position="5"/>
        <end position="236"/>
    </location>
</feature>
<evidence type="ECO:0000259" key="8">
    <source>
        <dbReference type="PROSITE" id="PS50893"/>
    </source>
</evidence>
<name>A0A074JFZ5_9RHOB</name>
<dbReference type="SMART" id="SM00382">
    <property type="entry name" value="AAA"/>
    <property type="match status" value="1"/>
</dbReference>
<dbReference type="SUPFAM" id="SSF52540">
    <property type="entry name" value="P-loop containing nucleoside triphosphate hydrolases"/>
    <property type="match status" value="1"/>
</dbReference>
<organism evidence="9 10">
    <name type="scientific">Thioclava pacifica DSM 10166</name>
    <dbReference type="NCBI Taxonomy" id="1353537"/>
    <lineage>
        <taxon>Bacteria</taxon>
        <taxon>Pseudomonadati</taxon>
        <taxon>Pseudomonadota</taxon>
        <taxon>Alphaproteobacteria</taxon>
        <taxon>Rhodobacterales</taxon>
        <taxon>Paracoccaceae</taxon>
        <taxon>Thioclava</taxon>
    </lineage>
</organism>
<dbReference type="PANTHER" id="PTHR42781:SF4">
    <property type="entry name" value="SPERMIDINE_PUTRESCINE IMPORT ATP-BINDING PROTEIN POTA"/>
    <property type="match status" value="1"/>
</dbReference>
<dbReference type="Gene3D" id="3.40.50.300">
    <property type="entry name" value="P-loop containing nucleotide triphosphate hydrolases"/>
    <property type="match status" value="1"/>
</dbReference>
<evidence type="ECO:0000256" key="7">
    <source>
        <dbReference type="RuleBase" id="RU364083"/>
    </source>
</evidence>
<dbReference type="GO" id="GO:0005524">
    <property type="term" value="F:ATP binding"/>
    <property type="evidence" value="ECO:0007669"/>
    <property type="project" value="UniProtKB-KW"/>
</dbReference>
<keyword evidence="10" id="KW-1185">Reference proteome</keyword>
<dbReference type="PROSITE" id="PS50893">
    <property type="entry name" value="ABC_TRANSPORTER_2"/>
    <property type="match status" value="1"/>
</dbReference>
<dbReference type="InterPro" id="IPR005893">
    <property type="entry name" value="PotA-like"/>
</dbReference>
<dbReference type="Pfam" id="PF00005">
    <property type="entry name" value="ABC_tran"/>
    <property type="match status" value="1"/>
</dbReference>
<reference evidence="9 10" key="1">
    <citation type="submission" date="2013-07" db="EMBL/GenBank/DDBJ databases">
        <title>Thioclava pacifica DSM 10166 Genome Sequencing.</title>
        <authorList>
            <person name="Lai Q."/>
            <person name="Shao Z."/>
        </authorList>
    </citation>
    <scope>NUCLEOTIDE SEQUENCE [LARGE SCALE GENOMIC DNA]</scope>
    <source>
        <strain evidence="9 10">DSM 10166</strain>
    </source>
</reference>
<protein>
    <recommendedName>
        <fullName evidence="7">Spermidine/putrescine import ATP-binding protein PotA</fullName>
        <ecNumber evidence="7">7.6.2.11</ecNumber>
    </recommendedName>
</protein>
<evidence type="ECO:0000256" key="5">
    <source>
        <dbReference type="ARBA" id="ARBA00022967"/>
    </source>
</evidence>
<evidence type="ECO:0000313" key="9">
    <source>
        <dbReference type="EMBL" id="KEO55434.1"/>
    </source>
</evidence>
<dbReference type="SUPFAM" id="SSF50331">
    <property type="entry name" value="MOP-like"/>
    <property type="match status" value="1"/>
</dbReference>
<dbReference type="OrthoDB" id="9802264at2"/>
<dbReference type="InterPro" id="IPR003593">
    <property type="entry name" value="AAA+_ATPase"/>
</dbReference>
<dbReference type="InterPro" id="IPR012340">
    <property type="entry name" value="NA-bd_OB-fold"/>
</dbReference>
<keyword evidence="6 7" id="KW-0472">Membrane</keyword>
<dbReference type="PROSITE" id="PS00211">
    <property type="entry name" value="ABC_TRANSPORTER_1"/>
    <property type="match status" value="1"/>
</dbReference>
<sequence length="365" mass="39644">MAAIIELENISKHYSPTIIGVDDVSLTVEDGEFVTLLGPSGCGKSTLLRMIGGFEEPTAGAIRLADKDVTFDPPYKREVNMVFQDYALFPHMTIGENVAYGLKTFKLDKDTVRTRVKDALMLVGLYDKLNQRPQQLSGGQRQRIALARAIVRRPKVLLLDEPLSALDAKLREQMQIELKHLHEKVGITFIMVTHDQTEALVMSDRVVVMDKGKIAQEGRPQDLYDHPANPYVANFIGTTSFLPGKVRALSGEVATIAAGGTQITAHPDVTLSEGATVTVGVRPEKVKLLAEGETADNVFEGTISEVIYYGLGLRISVTLADGSKIDADTLLPDKLSHSTLPQSGAPVRLGVAAHNVFVFEGTVTP</sequence>
<gene>
    <name evidence="7" type="primary">potA</name>
    <name evidence="9" type="ORF">TP2_15445</name>
</gene>
<dbReference type="InterPro" id="IPR008995">
    <property type="entry name" value="Mo/tungstate-bd_C_term_dom"/>
</dbReference>